<feature type="signal peptide" evidence="1">
    <location>
        <begin position="1"/>
        <end position="30"/>
    </location>
</feature>
<accession>A0A6B0UKG0</accession>
<sequence>MLCNLEHLWEMPKKAIFLWMWCCLLDFSLASVVELPELCAEKLRERGRRQHGDVGVQSSDWSDLWVDLKLTAFVCSAHAEQRCLAFGLCIRMRSTSAVETKPASVSAALVEHI</sequence>
<proteinExistence type="predicted"/>
<reference evidence="2" key="1">
    <citation type="submission" date="2019-12" db="EMBL/GenBank/DDBJ databases">
        <title>An insight into the sialome of adult female Ixodes ricinus ticks feeding for 6 days.</title>
        <authorList>
            <person name="Perner J."/>
            <person name="Ribeiro J.M.C."/>
        </authorList>
    </citation>
    <scope>NUCLEOTIDE SEQUENCE</scope>
    <source>
        <strain evidence="2">Semi-engorged</strain>
        <tissue evidence="2">Salivary glands</tissue>
    </source>
</reference>
<protein>
    <submittedName>
        <fullName evidence="2">Putative secreted protein</fullName>
    </submittedName>
</protein>
<feature type="chain" id="PRO_5025534209" evidence="1">
    <location>
        <begin position="31"/>
        <end position="113"/>
    </location>
</feature>
<evidence type="ECO:0000256" key="1">
    <source>
        <dbReference type="SAM" id="SignalP"/>
    </source>
</evidence>
<dbReference type="AlphaFoldDB" id="A0A6B0UKG0"/>
<dbReference type="EMBL" id="GIFC01008164">
    <property type="protein sequence ID" value="MXU90247.1"/>
    <property type="molecule type" value="Transcribed_RNA"/>
</dbReference>
<name>A0A6B0UKG0_IXORI</name>
<evidence type="ECO:0000313" key="2">
    <source>
        <dbReference type="EMBL" id="MXU90247.1"/>
    </source>
</evidence>
<keyword evidence="1" id="KW-0732">Signal</keyword>
<organism evidence="2">
    <name type="scientific">Ixodes ricinus</name>
    <name type="common">Common tick</name>
    <name type="synonym">Acarus ricinus</name>
    <dbReference type="NCBI Taxonomy" id="34613"/>
    <lineage>
        <taxon>Eukaryota</taxon>
        <taxon>Metazoa</taxon>
        <taxon>Ecdysozoa</taxon>
        <taxon>Arthropoda</taxon>
        <taxon>Chelicerata</taxon>
        <taxon>Arachnida</taxon>
        <taxon>Acari</taxon>
        <taxon>Parasitiformes</taxon>
        <taxon>Ixodida</taxon>
        <taxon>Ixodoidea</taxon>
        <taxon>Ixodidae</taxon>
        <taxon>Ixodinae</taxon>
        <taxon>Ixodes</taxon>
    </lineage>
</organism>